<protein>
    <submittedName>
        <fullName evidence="2">Uncharacterized protein</fullName>
    </submittedName>
</protein>
<dbReference type="EMBL" id="JAFEKC020000014">
    <property type="protein sequence ID" value="KAK0510959.1"/>
    <property type="molecule type" value="Genomic_DNA"/>
</dbReference>
<proteinExistence type="predicted"/>
<keyword evidence="3" id="KW-1185">Reference proteome</keyword>
<evidence type="ECO:0000313" key="3">
    <source>
        <dbReference type="Proteomes" id="UP001166286"/>
    </source>
</evidence>
<organism evidence="2 3">
    <name type="scientific">Cladonia borealis</name>
    <dbReference type="NCBI Taxonomy" id="184061"/>
    <lineage>
        <taxon>Eukaryota</taxon>
        <taxon>Fungi</taxon>
        <taxon>Dikarya</taxon>
        <taxon>Ascomycota</taxon>
        <taxon>Pezizomycotina</taxon>
        <taxon>Lecanoromycetes</taxon>
        <taxon>OSLEUM clade</taxon>
        <taxon>Lecanoromycetidae</taxon>
        <taxon>Lecanorales</taxon>
        <taxon>Lecanorineae</taxon>
        <taxon>Cladoniaceae</taxon>
        <taxon>Cladonia</taxon>
    </lineage>
</organism>
<reference evidence="2" key="1">
    <citation type="submission" date="2023-03" db="EMBL/GenBank/DDBJ databases">
        <title>Complete genome of Cladonia borealis.</title>
        <authorList>
            <person name="Park H."/>
        </authorList>
    </citation>
    <scope>NUCLEOTIDE SEQUENCE</scope>
    <source>
        <strain evidence="2">ANT050790</strain>
    </source>
</reference>
<gene>
    <name evidence="2" type="ORF">JMJ35_006511</name>
</gene>
<accession>A0AA39V494</accession>
<feature type="compositionally biased region" description="Basic and acidic residues" evidence="1">
    <location>
        <begin position="55"/>
        <end position="65"/>
    </location>
</feature>
<dbReference type="Proteomes" id="UP001166286">
    <property type="component" value="Unassembled WGS sequence"/>
</dbReference>
<name>A0AA39V494_9LECA</name>
<evidence type="ECO:0000256" key="1">
    <source>
        <dbReference type="SAM" id="MobiDB-lite"/>
    </source>
</evidence>
<sequence length="100" mass="11525">MDPYINSIPDERGEEIKKRVRARDGSDTEEQPTKRARADTSALLPPGNDEQNLEDPPKPETDLNNYNHERLQKGLRYVNEAAKKKVTPRTQEFLKLHKDA</sequence>
<dbReference type="AlphaFoldDB" id="A0AA39V494"/>
<evidence type="ECO:0000313" key="2">
    <source>
        <dbReference type="EMBL" id="KAK0510959.1"/>
    </source>
</evidence>
<feature type="compositionally biased region" description="Basic and acidic residues" evidence="1">
    <location>
        <begin position="9"/>
        <end position="38"/>
    </location>
</feature>
<comment type="caution">
    <text evidence="2">The sequence shown here is derived from an EMBL/GenBank/DDBJ whole genome shotgun (WGS) entry which is preliminary data.</text>
</comment>
<feature type="region of interest" description="Disordered" evidence="1">
    <location>
        <begin position="1"/>
        <end position="65"/>
    </location>
</feature>